<reference evidence="5" key="1">
    <citation type="submission" date="2016-10" db="EMBL/GenBank/DDBJ databases">
        <authorList>
            <person name="Varghese N."/>
            <person name="Submissions S."/>
        </authorList>
    </citation>
    <scope>NUCLEOTIDE SEQUENCE [LARGE SCALE GENOMIC DNA]</scope>
    <source>
        <strain evidence="5">SP</strain>
    </source>
</reference>
<keyword evidence="1 4" id="KW-0489">Methyltransferase</keyword>
<name>A0A1H3Q8Q7_9BACI</name>
<keyword evidence="5" id="KW-1185">Reference proteome</keyword>
<dbReference type="SUPFAM" id="SSF53335">
    <property type="entry name" value="S-adenosyl-L-methionine-dependent methyltransferases"/>
    <property type="match status" value="1"/>
</dbReference>
<dbReference type="OrthoDB" id="9791837at2"/>
<organism evidence="4 5">
    <name type="scientific">Evansella caseinilytica</name>
    <dbReference type="NCBI Taxonomy" id="1503961"/>
    <lineage>
        <taxon>Bacteria</taxon>
        <taxon>Bacillati</taxon>
        <taxon>Bacillota</taxon>
        <taxon>Bacilli</taxon>
        <taxon>Bacillales</taxon>
        <taxon>Bacillaceae</taxon>
        <taxon>Evansella</taxon>
    </lineage>
</organism>
<dbReference type="PANTHER" id="PTHR43861:SF1">
    <property type="entry name" value="TRANS-ACONITATE 2-METHYLTRANSFERASE"/>
    <property type="match status" value="1"/>
</dbReference>
<feature type="domain" description="Methyltransferase" evidence="3">
    <location>
        <begin position="35"/>
        <end position="129"/>
    </location>
</feature>
<dbReference type="Pfam" id="PF13649">
    <property type="entry name" value="Methyltransf_25"/>
    <property type="match status" value="1"/>
</dbReference>
<dbReference type="Gene3D" id="3.40.50.150">
    <property type="entry name" value="Vaccinia Virus protein VP39"/>
    <property type="match status" value="1"/>
</dbReference>
<proteinExistence type="predicted"/>
<protein>
    <submittedName>
        <fullName evidence="4">Methyltransferase domain-containing protein</fullName>
    </submittedName>
</protein>
<dbReference type="AlphaFoldDB" id="A0A1H3Q8Q7"/>
<dbReference type="InterPro" id="IPR041698">
    <property type="entry name" value="Methyltransf_25"/>
</dbReference>
<dbReference type="InterPro" id="IPR029063">
    <property type="entry name" value="SAM-dependent_MTases_sf"/>
</dbReference>
<dbReference type="EMBL" id="FNPI01000006">
    <property type="protein sequence ID" value="SDZ09630.1"/>
    <property type="molecule type" value="Genomic_DNA"/>
</dbReference>
<evidence type="ECO:0000313" key="4">
    <source>
        <dbReference type="EMBL" id="SDZ09630.1"/>
    </source>
</evidence>
<dbReference type="GO" id="GO:0008168">
    <property type="term" value="F:methyltransferase activity"/>
    <property type="evidence" value="ECO:0007669"/>
    <property type="project" value="UniProtKB-KW"/>
</dbReference>
<dbReference type="GO" id="GO:0032259">
    <property type="term" value="P:methylation"/>
    <property type="evidence" value="ECO:0007669"/>
    <property type="project" value="UniProtKB-KW"/>
</dbReference>
<dbReference type="Gene3D" id="2.20.25.110">
    <property type="entry name" value="S-adenosyl-L-methionine-dependent methyltransferases"/>
    <property type="match status" value="1"/>
</dbReference>
<accession>A0A1H3Q8Q7</accession>
<evidence type="ECO:0000259" key="3">
    <source>
        <dbReference type="Pfam" id="PF13649"/>
    </source>
</evidence>
<dbReference type="CDD" id="cd02440">
    <property type="entry name" value="AdoMet_MTases"/>
    <property type="match status" value="1"/>
</dbReference>
<dbReference type="STRING" id="1503961.SAMN05421736_10659"/>
<evidence type="ECO:0000313" key="5">
    <source>
        <dbReference type="Proteomes" id="UP000198935"/>
    </source>
</evidence>
<dbReference type="PANTHER" id="PTHR43861">
    <property type="entry name" value="TRANS-ACONITATE 2-METHYLTRANSFERASE-RELATED"/>
    <property type="match status" value="1"/>
</dbReference>
<evidence type="ECO:0000256" key="2">
    <source>
        <dbReference type="ARBA" id="ARBA00022679"/>
    </source>
</evidence>
<sequence>MSFYEQLSQVYDDVFPINETTFRFLREGLGNEAKILDVACGTGGYSVLLSGAGHRVYGIDQDAGMIEKATAKGAAVTFLQEDMVRSKELFAGERFDLIYCIGNSFVHLKDRQEMKQLIQDWYDMLSEHGSLIIQTVNYQRILKNNITSLPMIHREAKGITFDRQYDINRDEGTVGFKTELTVTNEAGTVSYKNCVPLIPVEIEELNGWITAAGFRKTEVFGDYLKGEYREDSPAAIVKAYKKGLCQKPKLF</sequence>
<gene>
    <name evidence="4" type="ORF">SAMN05421736_10659</name>
</gene>
<keyword evidence="2 4" id="KW-0808">Transferase</keyword>
<dbReference type="Proteomes" id="UP000198935">
    <property type="component" value="Unassembled WGS sequence"/>
</dbReference>
<evidence type="ECO:0000256" key="1">
    <source>
        <dbReference type="ARBA" id="ARBA00022603"/>
    </source>
</evidence>